<evidence type="ECO:0000313" key="1">
    <source>
        <dbReference type="EMBL" id="MBA4610421.1"/>
    </source>
</evidence>
<comment type="caution">
    <text evidence="1">The sequence shown here is derived from an EMBL/GenBank/DDBJ whole genome shotgun (WGS) entry which is preliminary data.</text>
</comment>
<sequence length="77" mass="8671">MRKPTRTQRAWLRRGLDQAGGKLPLFDAEGRKVPEKTIRACLAAGWAEPWFSNPIKPDWLVCRLTEAGRRAVAEPDG</sequence>
<reference evidence="1 2" key="2">
    <citation type="submission" date="2020-08" db="EMBL/GenBank/DDBJ databases">
        <title>Stappia taiwanensis sp. nov., isolated from a coastal thermal spring.</title>
        <authorList>
            <person name="Kampfer P."/>
        </authorList>
    </citation>
    <scope>NUCLEOTIDE SEQUENCE [LARGE SCALE GENOMIC DNA]</scope>
    <source>
        <strain evidence="1 2">DSM 23284</strain>
    </source>
</reference>
<dbReference type="Proteomes" id="UP000559404">
    <property type="component" value="Unassembled WGS sequence"/>
</dbReference>
<protein>
    <submittedName>
        <fullName evidence="1">Uncharacterized protein</fullName>
    </submittedName>
</protein>
<dbReference type="EMBL" id="JACEON010000002">
    <property type="protein sequence ID" value="MBA4610421.1"/>
    <property type="molecule type" value="Genomic_DNA"/>
</dbReference>
<proteinExistence type="predicted"/>
<keyword evidence="2" id="KW-1185">Reference proteome</keyword>
<accession>A0A838XN33</accession>
<organism evidence="1 2">
    <name type="scientific">Stappia taiwanensis</name>
    <dbReference type="NCBI Taxonomy" id="992267"/>
    <lineage>
        <taxon>Bacteria</taxon>
        <taxon>Pseudomonadati</taxon>
        <taxon>Pseudomonadota</taxon>
        <taxon>Alphaproteobacteria</taxon>
        <taxon>Hyphomicrobiales</taxon>
        <taxon>Stappiaceae</taxon>
        <taxon>Stappia</taxon>
    </lineage>
</organism>
<dbReference type="AlphaFoldDB" id="A0A838XN33"/>
<name>A0A838XN33_9HYPH</name>
<evidence type="ECO:0000313" key="2">
    <source>
        <dbReference type="Proteomes" id="UP000559404"/>
    </source>
</evidence>
<gene>
    <name evidence="1" type="ORF">H1W37_02050</name>
</gene>
<reference evidence="1 2" key="1">
    <citation type="submission" date="2020-07" db="EMBL/GenBank/DDBJ databases">
        <authorList>
            <person name="Li M."/>
        </authorList>
    </citation>
    <scope>NUCLEOTIDE SEQUENCE [LARGE SCALE GENOMIC DNA]</scope>
    <source>
        <strain evidence="1 2">DSM 23284</strain>
    </source>
</reference>